<dbReference type="SUPFAM" id="SSF51735">
    <property type="entry name" value="NAD(P)-binding Rossmann-fold domains"/>
    <property type="match status" value="1"/>
</dbReference>
<dbReference type="Pfam" id="PF08546">
    <property type="entry name" value="ApbA_C"/>
    <property type="match status" value="1"/>
</dbReference>
<dbReference type="InterPro" id="IPR013752">
    <property type="entry name" value="KPA_reductase"/>
</dbReference>
<dbReference type="OrthoDB" id="9793586at2"/>
<dbReference type="GO" id="GO:0050661">
    <property type="term" value="F:NADP binding"/>
    <property type="evidence" value="ECO:0007669"/>
    <property type="project" value="TreeGrafter"/>
</dbReference>
<dbReference type="Proteomes" id="UP000076603">
    <property type="component" value="Unassembled WGS sequence"/>
</dbReference>
<proteinExistence type="inferred from homology"/>
<dbReference type="InterPro" id="IPR008927">
    <property type="entry name" value="6-PGluconate_DH-like_C_sf"/>
</dbReference>
<evidence type="ECO:0000256" key="3">
    <source>
        <dbReference type="ARBA" id="ARBA00023002"/>
    </source>
</evidence>
<dbReference type="STRING" id="1121326.CLMAG_51890"/>
<feature type="domain" description="Ketopantoate reductase N-terminal" evidence="4">
    <location>
        <begin position="3"/>
        <end position="52"/>
    </location>
</feature>
<dbReference type="Gene3D" id="1.10.1040.10">
    <property type="entry name" value="N-(1-d-carboxylethyl)-l-norvaline Dehydrogenase, domain 2"/>
    <property type="match status" value="1"/>
</dbReference>
<dbReference type="EMBL" id="LWAE01000008">
    <property type="protein sequence ID" value="KZL89689.1"/>
    <property type="molecule type" value="Genomic_DNA"/>
</dbReference>
<dbReference type="InterPro" id="IPR036291">
    <property type="entry name" value="NAD(P)-bd_dom_sf"/>
</dbReference>
<name>A0A162RBZ0_9CLOT</name>
<evidence type="ECO:0000259" key="5">
    <source>
        <dbReference type="Pfam" id="PF08546"/>
    </source>
</evidence>
<dbReference type="EC" id="1.1.1.169" evidence="6"/>
<reference evidence="6 7" key="1">
    <citation type="submission" date="2016-04" db="EMBL/GenBank/DDBJ databases">
        <title>Genome sequence of Clostridium magnum DSM 2767.</title>
        <authorList>
            <person name="Poehlein A."/>
            <person name="Uhlig R."/>
            <person name="Fischer R."/>
            <person name="Bahl H."/>
            <person name="Daniel R."/>
        </authorList>
    </citation>
    <scope>NUCLEOTIDE SEQUENCE [LARGE SCALE GENOMIC DNA]</scope>
    <source>
        <strain evidence="6 7">DSM 2767</strain>
    </source>
</reference>
<keyword evidence="2" id="KW-0521">NADP</keyword>
<feature type="domain" description="Ketopantoate reductase C-terminal" evidence="5">
    <location>
        <begin position="56"/>
        <end position="154"/>
    </location>
</feature>
<sequence>MKIAIAGSGALGCRFGSMLHEAGNEVLLIDNWKEHVRNIQTKGLEIVTEAGSPIIHIGKYSGIEEVMKGIVNEIVEVAAAEKIELDNDKIMEMLQQLFDPAKTGNHLPSMLQDMQNGRKTEIEYLNGAIVKIAEKHNIAVPNNSLISHLISMMEKTRSLKCS</sequence>
<protein>
    <submittedName>
        <fullName evidence="6">2-dehydropantoate 2-reductase</fullName>
        <ecNumber evidence="6">1.1.1.169</ecNumber>
    </submittedName>
</protein>
<evidence type="ECO:0000313" key="6">
    <source>
        <dbReference type="EMBL" id="KZL89689.1"/>
    </source>
</evidence>
<keyword evidence="7" id="KW-1185">Reference proteome</keyword>
<evidence type="ECO:0000256" key="1">
    <source>
        <dbReference type="ARBA" id="ARBA00007870"/>
    </source>
</evidence>
<gene>
    <name evidence="6" type="primary">panE_2</name>
    <name evidence="6" type="ORF">CLMAG_51890</name>
</gene>
<dbReference type="PATRIC" id="fig|1121326.3.peg.5246"/>
<dbReference type="SUPFAM" id="SSF48179">
    <property type="entry name" value="6-phosphogluconate dehydrogenase C-terminal domain-like"/>
    <property type="match status" value="1"/>
</dbReference>
<evidence type="ECO:0000313" key="7">
    <source>
        <dbReference type="Proteomes" id="UP000076603"/>
    </source>
</evidence>
<dbReference type="GO" id="GO:0005737">
    <property type="term" value="C:cytoplasm"/>
    <property type="evidence" value="ECO:0007669"/>
    <property type="project" value="TreeGrafter"/>
</dbReference>
<organism evidence="6 7">
    <name type="scientific">Clostridium magnum DSM 2767</name>
    <dbReference type="NCBI Taxonomy" id="1121326"/>
    <lineage>
        <taxon>Bacteria</taxon>
        <taxon>Bacillati</taxon>
        <taxon>Bacillota</taxon>
        <taxon>Clostridia</taxon>
        <taxon>Eubacteriales</taxon>
        <taxon>Clostridiaceae</taxon>
        <taxon>Clostridium</taxon>
    </lineage>
</organism>
<dbReference type="InterPro" id="IPR013332">
    <property type="entry name" value="KPR_N"/>
</dbReference>
<comment type="caution">
    <text evidence="6">The sequence shown here is derived from an EMBL/GenBank/DDBJ whole genome shotgun (WGS) entry which is preliminary data.</text>
</comment>
<evidence type="ECO:0000259" key="4">
    <source>
        <dbReference type="Pfam" id="PF02558"/>
    </source>
</evidence>
<dbReference type="PANTHER" id="PTHR43765:SF2">
    <property type="entry name" value="2-DEHYDROPANTOATE 2-REDUCTASE"/>
    <property type="match status" value="1"/>
</dbReference>
<dbReference type="InterPro" id="IPR050838">
    <property type="entry name" value="Ketopantoate_reductase"/>
</dbReference>
<evidence type="ECO:0000256" key="2">
    <source>
        <dbReference type="ARBA" id="ARBA00022857"/>
    </source>
</evidence>
<dbReference type="InterPro" id="IPR013328">
    <property type="entry name" value="6PGD_dom2"/>
</dbReference>
<dbReference type="RefSeq" id="WP_066629000.1">
    <property type="nucleotide sequence ID" value="NZ_FQXL01000007.1"/>
</dbReference>
<comment type="similarity">
    <text evidence="1">Belongs to the ketopantoate reductase family.</text>
</comment>
<dbReference type="Pfam" id="PF02558">
    <property type="entry name" value="ApbA"/>
    <property type="match status" value="1"/>
</dbReference>
<dbReference type="AlphaFoldDB" id="A0A162RBZ0"/>
<accession>A0A162RBZ0</accession>
<dbReference type="PANTHER" id="PTHR43765">
    <property type="entry name" value="2-DEHYDROPANTOATE 2-REDUCTASE-RELATED"/>
    <property type="match status" value="1"/>
</dbReference>
<dbReference type="GO" id="GO:0008677">
    <property type="term" value="F:2-dehydropantoate 2-reductase activity"/>
    <property type="evidence" value="ECO:0007669"/>
    <property type="project" value="UniProtKB-EC"/>
</dbReference>
<keyword evidence="3 6" id="KW-0560">Oxidoreductase</keyword>